<organism evidence="5 6">
    <name type="scientific">Cladophialophora yegresii CBS 114405</name>
    <dbReference type="NCBI Taxonomy" id="1182544"/>
    <lineage>
        <taxon>Eukaryota</taxon>
        <taxon>Fungi</taxon>
        <taxon>Dikarya</taxon>
        <taxon>Ascomycota</taxon>
        <taxon>Pezizomycotina</taxon>
        <taxon>Eurotiomycetes</taxon>
        <taxon>Chaetothyriomycetidae</taxon>
        <taxon>Chaetothyriales</taxon>
        <taxon>Herpotrichiellaceae</taxon>
        <taxon>Cladophialophora</taxon>
    </lineage>
</organism>
<dbReference type="PROSITE" id="PS50297">
    <property type="entry name" value="ANK_REP_REGION"/>
    <property type="match status" value="2"/>
</dbReference>
<dbReference type="InterPro" id="IPR036770">
    <property type="entry name" value="Ankyrin_rpt-contain_sf"/>
</dbReference>
<feature type="compositionally biased region" description="Basic and acidic residues" evidence="4">
    <location>
        <begin position="184"/>
        <end position="201"/>
    </location>
</feature>
<sequence length="235" mass="25482">MKAVVQTGERTRTEPGELGLKGTTTLIYAVLRTNASPTPAIRRSESSLERHDAIISALCESLQQEQKDASDSDGLTALHHAVRMKKLEAVNPLLDQGASPNVKDREGTTPLHYAATRKLKKFVKLISTVSTTEINLTDNAGRTPLHVAVRWSGFEIVELLLAHGAGFDSNASLGQGLRPPDINPDTKKLLDSTESSRHGRTDSISQSHHRGQDAAFRGVRFAPTAPGNRMCWSGT</sequence>
<evidence type="ECO:0000313" key="6">
    <source>
        <dbReference type="Proteomes" id="UP000019473"/>
    </source>
</evidence>
<evidence type="ECO:0000256" key="4">
    <source>
        <dbReference type="SAM" id="MobiDB-lite"/>
    </source>
</evidence>
<dbReference type="Proteomes" id="UP000019473">
    <property type="component" value="Unassembled WGS sequence"/>
</dbReference>
<keyword evidence="6" id="KW-1185">Reference proteome</keyword>
<dbReference type="PANTHER" id="PTHR24134:SF9">
    <property type="entry name" value="ANKYRIN REPEAT AND SOCS BOX PROTEIN 8"/>
    <property type="match status" value="1"/>
</dbReference>
<dbReference type="OrthoDB" id="4134574at2759"/>
<dbReference type="InterPro" id="IPR002110">
    <property type="entry name" value="Ankyrin_rpt"/>
</dbReference>
<dbReference type="eggNOG" id="KOG0504">
    <property type="taxonomic scope" value="Eukaryota"/>
</dbReference>
<proteinExistence type="predicted"/>
<dbReference type="EMBL" id="AMGW01000005">
    <property type="protein sequence ID" value="EXJ57387.1"/>
    <property type="molecule type" value="Genomic_DNA"/>
</dbReference>
<accession>W9VNX4</accession>
<keyword evidence="2 3" id="KW-0040">ANK repeat</keyword>
<evidence type="ECO:0000256" key="3">
    <source>
        <dbReference type="PROSITE-ProRule" id="PRU00023"/>
    </source>
</evidence>
<feature type="repeat" description="ANK" evidence="3">
    <location>
        <begin position="140"/>
        <end position="172"/>
    </location>
</feature>
<comment type="caution">
    <text evidence="5">The sequence shown here is derived from an EMBL/GenBank/DDBJ whole genome shotgun (WGS) entry which is preliminary data.</text>
</comment>
<dbReference type="VEuPathDB" id="FungiDB:A1O7_07734"/>
<dbReference type="PROSITE" id="PS50088">
    <property type="entry name" value="ANK_REPEAT"/>
    <property type="match status" value="2"/>
</dbReference>
<dbReference type="GeneID" id="19182306"/>
<reference evidence="5 6" key="1">
    <citation type="submission" date="2013-03" db="EMBL/GenBank/DDBJ databases">
        <title>The Genome Sequence of Cladophialophora yegresii CBS 114405.</title>
        <authorList>
            <consortium name="The Broad Institute Genomics Platform"/>
            <person name="Cuomo C."/>
            <person name="de Hoog S."/>
            <person name="Gorbushina A."/>
            <person name="Walker B."/>
            <person name="Young S.K."/>
            <person name="Zeng Q."/>
            <person name="Gargeya S."/>
            <person name="Fitzgerald M."/>
            <person name="Haas B."/>
            <person name="Abouelleil A."/>
            <person name="Allen A.W."/>
            <person name="Alvarado L."/>
            <person name="Arachchi H.M."/>
            <person name="Berlin A.M."/>
            <person name="Chapman S.B."/>
            <person name="Gainer-Dewar J."/>
            <person name="Goldberg J."/>
            <person name="Griggs A."/>
            <person name="Gujja S."/>
            <person name="Hansen M."/>
            <person name="Howarth C."/>
            <person name="Imamovic A."/>
            <person name="Ireland A."/>
            <person name="Larimer J."/>
            <person name="McCowan C."/>
            <person name="Murphy C."/>
            <person name="Pearson M."/>
            <person name="Poon T.W."/>
            <person name="Priest M."/>
            <person name="Roberts A."/>
            <person name="Saif S."/>
            <person name="Shea T."/>
            <person name="Sisk P."/>
            <person name="Sykes S."/>
            <person name="Wortman J."/>
            <person name="Nusbaum C."/>
            <person name="Birren B."/>
        </authorList>
    </citation>
    <scope>NUCLEOTIDE SEQUENCE [LARGE SCALE GENOMIC DNA]</scope>
    <source>
        <strain evidence="5 6">CBS 114405</strain>
    </source>
</reference>
<evidence type="ECO:0000313" key="5">
    <source>
        <dbReference type="EMBL" id="EXJ57387.1"/>
    </source>
</evidence>
<dbReference type="Pfam" id="PF12796">
    <property type="entry name" value="Ank_2"/>
    <property type="match status" value="1"/>
</dbReference>
<protein>
    <submittedName>
        <fullName evidence="5">Uncharacterized protein</fullName>
    </submittedName>
</protein>
<keyword evidence="1" id="KW-0677">Repeat</keyword>
<dbReference type="SMART" id="SM00248">
    <property type="entry name" value="ANK"/>
    <property type="match status" value="3"/>
</dbReference>
<gene>
    <name evidence="5" type="ORF">A1O7_07734</name>
</gene>
<dbReference type="HOGENOM" id="CLU_1180111_0_0_1"/>
<dbReference type="PANTHER" id="PTHR24134">
    <property type="entry name" value="ANKYRIN REPEAT-CONTAINING PROTEIN DDB_G0279043"/>
    <property type="match status" value="1"/>
</dbReference>
<dbReference type="AlphaFoldDB" id="W9VNX4"/>
<dbReference type="SUPFAM" id="SSF48403">
    <property type="entry name" value="Ankyrin repeat"/>
    <property type="match status" value="1"/>
</dbReference>
<feature type="region of interest" description="Disordered" evidence="4">
    <location>
        <begin position="172"/>
        <end position="220"/>
    </location>
</feature>
<dbReference type="STRING" id="1182544.W9VNX4"/>
<dbReference type="RefSeq" id="XP_007759921.1">
    <property type="nucleotide sequence ID" value="XM_007761731.1"/>
</dbReference>
<name>W9VNX4_9EURO</name>
<dbReference type="Gene3D" id="1.25.40.20">
    <property type="entry name" value="Ankyrin repeat-containing domain"/>
    <property type="match status" value="1"/>
</dbReference>
<feature type="repeat" description="ANK" evidence="3">
    <location>
        <begin position="73"/>
        <end position="105"/>
    </location>
</feature>
<evidence type="ECO:0000256" key="1">
    <source>
        <dbReference type="ARBA" id="ARBA00022737"/>
    </source>
</evidence>
<evidence type="ECO:0000256" key="2">
    <source>
        <dbReference type="ARBA" id="ARBA00023043"/>
    </source>
</evidence>